<dbReference type="Proteomes" id="UP000070700">
    <property type="component" value="Unassembled WGS sequence"/>
</dbReference>
<dbReference type="InParanoid" id="A0A194X109"/>
<reference evidence="2 3" key="1">
    <citation type="submission" date="2015-10" db="EMBL/GenBank/DDBJ databases">
        <title>Full genome of DAOMC 229536 Phialocephala scopiformis, a fungal endophyte of spruce producing the potent anti-insectan compound rugulosin.</title>
        <authorList>
            <consortium name="DOE Joint Genome Institute"/>
            <person name="Walker A.K."/>
            <person name="Frasz S.L."/>
            <person name="Seifert K.A."/>
            <person name="Miller J.D."/>
            <person name="Mondo S.J."/>
            <person name="Labutti K."/>
            <person name="Lipzen A."/>
            <person name="Dockter R."/>
            <person name="Kennedy M."/>
            <person name="Grigoriev I.V."/>
            <person name="Spatafora J.W."/>
        </authorList>
    </citation>
    <scope>NUCLEOTIDE SEQUENCE [LARGE SCALE GENOMIC DNA]</scope>
    <source>
        <strain evidence="2 3">CBS 120377</strain>
    </source>
</reference>
<dbReference type="GeneID" id="28828337"/>
<sequence length="114" mass="13144">MSSAPEEPQTKIPIEEARKIYDLPNPMPRPIRSRQLNMMSYTDGEGVKREIWMPRGTSTRACELLIAEDWDELAKYPVRGPDNLSYQEEDAAEAKENQRKAQEEKDKEMKTSTA</sequence>
<evidence type="ECO:0000313" key="3">
    <source>
        <dbReference type="Proteomes" id="UP000070700"/>
    </source>
</evidence>
<dbReference type="OrthoDB" id="3919839at2759"/>
<protein>
    <submittedName>
        <fullName evidence="2">Uncharacterized protein</fullName>
    </submittedName>
</protein>
<gene>
    <name evidence="2" type="ORF">LY89DRAFT_721066</name>
</gene>
<evidence type="ECO:0000313" key="2">
    <source>
        <dbReference type="EMBL" id="KUJ13878.1"/>
    </source>
</evidence>
<accession>A0A194X109</accession>
<dbReference type="AlphaFoldDB" id="A0A194X109"/>
<name>A0A194X109_MOLSC</name>
<organism evidence="2 3">
    <name type="scientific">Mollisia scopiformis</name>
    <name type="common">Conifer needle endophyte fungus</name>
    <name type="synonym">Phialocephala scopiformis</name>
    <dbReference type="NCBI Taxonomy" id="149040"/>
    <lineage>
        <taxon>Eukaryota</taxon>
        <taxon>Fungi</taxon>
        <taxon>Dikarya</taxon>
        <taxon>Ascomycota</taxon>
        <taxon>Pezizomycotina</taxon>
        <taxon>Leotiomycetes</taxon>
        <taxon>Helotiales</taxon>
        <taxon>Mollisiaceae</taxon>
        <taxon>Mollisia</taxon>
    </lineage>
</organism>
<dbReference type="EMBL" id="KQ947421">
    <property type="protein sequence ID" value="KUJ13878.1"/>
    <property type="molecule type" value="Genomic_DNA"/>
</dbReference>
<keyword evidence="3" id="KW-1185">Reference proteome</keyword>
<feature type="region of interest" description="Disordered" evidence="1">
    <location>
        <begin position="79"/>
        <end position="114"/>
    </location>
</feature>
<evidence type="ECO:0000256" key="1">
    <source>
        <dbReference type="SAM" id="MobiDB-lite"/>
    </source>
</evidence>
<proteinExistence type="predicted"/>
<dbReference type="RefSeq" id="XP_018068233.1">
    <property type="nucleotide sequence ID" value="XM_018218611.1"/>
</dbReference>
<feature type="compositionally biased region" description="Basic and acidic residues" evidence="1">
    <location>
        <begin position="92"/>
        <end position="114"/>
    </location>
</feature>
<dbReference type="KEGG" id="psco:LY89DRAFT_721066"/>